<dbReference type="Proteomes" id="UP001150904">
    <property type="component" value="Unassembled WGS sequence"/>
</dbReference>
<dbReference type="OrthoDB" id="3348320at2759"/>
<dbReference type="EMBL" id="JAPQKR010000015">
    <property type="protein sequence ID" value="KAJ5195219.1"/>
    <property type="molecule type" value="Genomic_DNA"/>
</dbReference>
<dbReference type="GeneID" id="83183020"/>
<keyword evidence="1" id="KW-0472">Membrane</keyword>
<evidence type="ECO:0000256" key="1">
    <source>
        <dbReference type="SAM" id="Phobius"/>
    </source>
</evidence>
<dbReference type="AlphaFoldDB" id="A0A9W9MB08"/>
<dbReference type="RefSeq" id="XP_058305707.1">
    <property type="nucleotide sequence ID" value="XM_058455719.1"/>
</dbReference>
<accession>A0A9W9MB08</accession>
<keyword evidence="1" id="KW-1133">Transmembrane helix</keyword>
<keyword evidence="1" id="KW-0812">Transmembrane</keyword>
<evidence type="ECO:0000313" key="3">
    <source>
        <dbReference type="Proteomes" id="UP001150904"/>
    </source>
</evidence>
<protein>
    <submittedName>
        <fullName evidence="2">Uncharacterized protein</fullName>
    </submittedName>
</protein>
<sequence>MTERKEYLNGKDFQEGLKALDAEMGRNPWLIAFAPIRIITAGGFLAVSYLKSRESTGDIDYLIDPEFAGDNEIKTALRTAVSSVASQLRYNEQWINEDIAIFVTGNARKRLFAEAERQGIILFKGENLEILAAPLEWALERKLRRIHAADRDRKAEYDMTDALALLKYLRERNRGPLDGESIRTMNINGFDVIPDRSTMELVAHAYRRQYNEDVFK</sequence>
<organism evidence="2 3">
    <name type="scientific">Penicillium cinerascens</name>
    <dbReference type="NCBI Taxonomy" id="70096"/>
    <lineage>
        <taxon>Eukaryota</taxon>
        <taxon>Fungi</taxon>
        <taxon>Dikarya</taxon>
        <taxon>Ascomycota</taxon>
        <taxon>Pezizomycotina</taxon>
        <taxon>Eurotiomycetes</taxon>
        <taxon>Eurotiomycetidae</taxon>
        <taxon>Eurotiales</taxon>
        <taxon>Aspergillaceae</taxon>
        <taxon>Penicillium</taxon>
    </lineage>
</organism>
<reference evidence="2" key="1">
    <citation type="submission" date="2022-12" db="EMBL/GenBank/DDBJ databases">
        <authorList>
            <person name="Petersen C."/>
        </authorList>
    </citation>
    <scope>NUCLEOTIDE SEQUENCE</scope>
    <source>
        <strain evidence="2">IBT 15544</strain>
    </source>
</reference>
<keyword evidence="3" id="KW-1185">Reference proteome</keyword>
<proteinExistence type="predicted"/>
<feature type="transmembrane region" description="Helical" evidence="1">
    <location>
        <begin position="29"/>
        <end position="50"/>
    </location>
</feature>
<gene>
    <name evidence="2" type="ORF">N7498_008657</name>
</gene>
<comment type="caution">
    <text evidence="2">The sequence shown here is derived from an EMBL/GenBank/DDBJ whole genome shotgun (WGS) entry which is preliminary data.</text>
</comment>
<reference evidence="2" key="2">
    <citation type="journal article" date="2023" name="IMA Fungus">
        <title>Comparative genomic study of the Penicillium genus elucidates a diverse pangenome and 15 lateral gene transfer events.</title>
        <authorList>
            <person name="Petersen C."/>
            <person name="Sorensen T."/>
            <person name="Nielsen M.R."/>
            <person name="Sondergaard T.E."/>
            <person name="Sorensen J.L."/>
            <person name="Fitzpatrick D.A."/>
            <person name="Frisvad J.C."/>
            <person name="Nielsen K.L."/>
        </authorList>
    </citation>
    <scope>NUCLEOTIDE SEQUENCE</scope>
    <source>
        <strain evidence="2">IBT 15544</strain>
    </source>
</reference>
<evidence type="ECO:0000313" key="2">
    <source>
        <dbReference type="EMBL" id="KAJ5195219.1"/>
    </source>
</evidence>
<name>A0A9W9MB08_9EURO</name>